<comment type="caution">
    <text evidence="2">The sequence shown here is derived from an EMBL/GenBank/DDBJ whole genome shotgun (WGS) entry which is preliminary data.</text>
</comment>
<dbReference type="InterPro" id="IPR024020">
    <property type="entry name" value="Anit_sigma_mycothiol_RsrA"/>
</dbReference>
<reference evidence="2 3" key="1">
    <citation type="submission" date="2019-01" db="EMBL/GenBank/DDBJ databases">
        <title>Novel species of Cellulomonas.</title>
        <authorList>
            <person name="Liu Q."/>
            <person name="Xin Y.-H."/>
        </authorList>
    </citation>
    <scope>NUCLEOTIDE SEQUENCE [LARGE SCALE GENOMIC DNA]</scope>
    <source>
        <strain evidence="2 3">HLT2-17</strain>
    </source>
</reference>
<dbReference type="InterPro" id="IPR027383">
    <property type="entry name" value="Znf_put"/>
</dbReference>
<dbReference type="AlphaFoldDB" id="A0A4Q5MX40"/>
<feature type="domain" description="Putative zinc-finger" evidence="1">
    <location>
        <begin position="21"/>
        <end position="54"/>
    </location>
</feature>
<keyword evidence="3" id="KW-1185">Reference proteome</keyword>
<dbReference type="NCBIfam" id="TIGR03988">
    <property type="entry name" value="antisig_RsrA"/>
    <property type="match status" value="1"/>
</dbReference>
<name>A0A4Q5MX40_9MICO</name>
<evidence type="ECO:0000313" key="3">
    <source>
        <dbReference type="Proteomes" id="UP000293764"/>
    </source>
</evidence>
<dbReference type="OrthoDB" id="3267840at2"/>
<evidence type="ECO:0000259" key="1">
    <source>
        <dbReference type="Pfam" id="PF13490"/>
    </source>
</evidence>
<evidence type="ECO:0000313" key="2">
    <source>
        <dbReference type="EMBL" id="RYV50166.1"/>
    </source>
</evidence>
<organism evidence="2 3">
    <name type="scientific">Pengzhenrongella frigida</name>
    <dbReference type="NCBI Taxonomy" id="1259133"/>
    <lineage>
        <taxon>Bacteria</taxon>
        <taxon>Bacillati</taxon>
        <taxon>Actinomycetota</taxon>
        <taxon>Actinomycetes</taxon>
        <taxon>Micrococcales</taxon>
        <taxon>Pengzhenrongella</taxon>
    </lineage>
</organism>
<protein>
    <submittedName>
        <fullName evidence="2">Mycothiol system anti-sigma-R factor</fullName>
    </submittedName>
</protein>
<dbReference type="Pfam" id="PF13490">
    <property type="entry name" value="zf-HC2"/>
    <property type="match status" value="1"/>
</dbReference>
<dbReference type="EMBL" id="SDWW01000040">
    <property type="protein sequence ID" value="RYV50166.1"/>
    <property type="molecule type" value="Genomic_DNA"/>
</dbReference>
<dbReference type="RefSeq" id="WP_130103497.1">
    <property type="nucleotide sequence ID" value="NZ_SDWW01000040.1"/>
</dbReference>
<dbReference type="Proteomes" id="UP000293764">
    <property type="component" value="Unassembled WGS sequence"/>
</dbReference>
<gene>
    <name evidence="2" type="ORF">EUA98_14965</name>
</gene>
<sequence length="97" mass="10889">MSAEESSLHPGSGQPLDVVECREALERLSEFLDSEVTDTDGDRIREHLADCEPCLSEYDIEDHIKKLVKRSCSESAPRELHARIRTQLTVLRGDLPG</sequence>
<proteinExistence type="predicted"/>
<accession>A0A4Q5MX40</accession>